<gene>
    <name evidence="2" type="ORF">FGO68_gene17504</name>
</gene>
<keyword evidence="3" id="KW-1185">Reference proteome</keyword>
<keyword evidence="1" id="KW-1133">Transmembrane helix</keyword>
<reference evidence="2" key="1">
    <citation type="submission" date="2019-06" db="EMBL/GenBank/DDBJ databases">
        <authorList>
            <person name="Zheng W."/>
        </authorList>
    </citation>
    <scope>NUCLEOTIDE SEQUENCE</scope>
    <source>
        <strain evidence="2">QDHG01</strain>
    </source>
</reference>
<name>A0A8J8NC76_HALGN</name>
<proteinExistence type="predicted"/>
<dbReference type="AlphaFoldDB" id="A0A8J8NC76"/>
<keyword evidence="1" id="KW-0472">Membrane</keyword>
<comment type="caution">
    <text evidence="2">The sequence shown here is derived from an EMBL/GenBank/DDBJ whole genome shotgun (WGS) entry which is preliminary data.</text>
</comment>
<keyword evidence="1" id="KW-0812">Transmembrane</keyword>
<dbReference type="EMBL" id="RRYP01023104">
    <property type="protein sequence ID" value="TNV72293.1"/>
    <property type="molecule type" value="Genomic_DNA"/>
</dbReference>
<evidence type="ECO:0000313" key="3">
    <source>
        <dbReference type="Proteomes" id="UP000785679"/>
    </source>
</evidence>
<organism evidence="2 3">
    <name type="scientific">Halteria grandinella</name>
    <dbReference type="NCBI Taxonomy" id="5974"/>
    <lineage>
        <taxon>Eukaryota</taxon>
        <taxon>Sar</taxon>
        <taxon>Alveolata</taxon>
        <taxon>Ciliophora</taxon>
        <taxon>Intramacronucleata</taxon>
        <taxon>Spirotrichea</taxon>
        <taxon>Stichotrichia</taxon>
        <taxon>Sporadotrichida</taxon>
        <taxon>Halteriidae</taxon>
        <taxon>Halteria</taxon>
    </lineage>
</organism>
<feature type="transmembrane region" description="Helical" evidence="1">
    <location>
        <begin position="108"/>
        <end position="130"/>
    </location>
</feature>
<sequence>MELGLIQYLRLQFCKIVQGAAYGLHFLLIHQQGGSIPDNFKCQSCSTLLEIPNPSLGQSLKQRILKSILSQFVFQSRPNSHGYSDSLIKDQVILTFSNLFRHLLFSQLSYRLFFLFRIIIFINFNCMVFLLMSWELQILAKFFIILACFLKWRTHSLLRLSFLYGLFLIFITALSP</sequence>
<evidence type="ECO:0000313" key="2">
    <source>
        <dbReference type="EMBL" id="TNV72293.1"/>
    </source>
</evidence>
<evidence type="ECO:0000256" key="1">
    <source>
        <dbReference type="SAM" id="Phobius"/>
    </source>
</evidence>
<dbReference type="Proteomes" id="UP000785679">
    <property type="component" value="Unassembled WGS sequence"/>
</dbReference>
<accession>A0A8J8NC76</accession>
<evidence type="ECO:0008006" key="4">
    <source>
        <dbReference type="Google" id="ProtNLM"/>
    </source>
</evidence>
<protein>
    <recommendedName>
        <fullName evidence="4">Transmembrane protein</fullName>
    </recommendedName>
</protein>
<feature type="transmembrane region" description="Helical" evidence="1">
    <location>
        <begin position="157"/>
        <end position="175"/>
    </location>
</feature>